<keyword evidence="5" id="KW-1185">Reference proteome</keyword>
<dbReference type="SUPFAM" id="SSF50729">
    <property type="entry name" value="PH domain-like"/>
    <property type="match status" value="1"/>
</dbReference>
<feature type="compositionally biased region" description="Basic and acidic residues" evidence="2">
    <location>
        <begin position="637"/>
        <end position="660"/>
    </location>
</feature>
<name>A0A7E4WDA1_PANRE</name>
<dbReference type="PROSITE" id="PS50238">
    <property type="entry name" value="RHOGAP"/>
    <property type="match status" value="1"/>
</dbReference>
<proteinExistence type="predicted"/>
<feature type="region of interest" description="Disordered" evidence="2">
    <location>
        <begin position="701"/>
        <end position="723"/>
    </location>
</feature>
<dbReference type="GO" id="GO:0005096">
    <property type="term" value="F:GTPase activator activity"/>
    <property type="evidence" value="ECO:0007669"/>
    <property type="project" value="UniProtKB-KW"/>
</dbReference>
<dbReference type="GO" id="GO:0007165">
    <property type="term" value="P:signal transduction"/>
    <property type="evidence" value="ECO:0007669"/>
    <property type="project" value="InterPro"/>
</dbReference>
<dbReference type="InterPro" id="IPR001849">
    <property type="entry name" value="PH_domain"/>
</dbReference>
<dbReference type="AlphaFoldDB" id="A0A7E4WDA1"/>
<evidence type="ECO:0000313" key="5">
    <source>
        <dbReference type="Proteomes" id="UP000492821"/>
    </source>
</evidence>
<keyword evidence="1" id="KW-0343">GTPase activation</keyword>
<evidence type="ECO:0000313" key="6">
    <source>
        <dbReference type="WBParaSite" id="Pan_g9992.t1"/>
    </source>
</evidence>
<feature type="compositionally biased region" description="Low complexity" evidence="2">
    <location>
        <begin position="777"/>
        <end position="805"/>
    </location>
</feature>
<reference evidence="5" key="1">
    <citation type="journal article" date="2013" name="Genetics">
        <title>The draft genome and transcriptome of Panagrellus redivivus are shaped by the harsh demands of a free-living lifestyle.</title>
        <authorList>
            <person name="Srinivasan J."/>
            <person name="Dillman A.R."/>
            <person name="Macchietto M.G."/>
            <person name="Heikkinen L."/>
            <person name="Lakso M."/>
            <person name="Fracchia K.M."/>
            <person name="Antoshechkin I."/>
            <person name="Mortazavi A."/>
            <person name="Wong G."/>
            <person name="Sternberg P.W."/>
        </authorList>
    </citation>
    <scope>NUCLEOTIDE SEQUENCE [LARGE SCALE GENOMIC DNA]</scope>
    <source>
        <strain evidence="5">MT8872</strain>
    </source>
</reference>
<dbReference type="Gene3D" id="2.30.29.30">
    <property type="entry name" value="Pleckstrin-homology domain (PH domain)/Phosphotyrosine-binding domain (PTB)"/>
    <property type="match status" value="1"/>
</dbReference>
<dbReference type="SUPFAM" id="SSF48350">
    <property type="entry name" value="GTPase activation domain, GAP"/>
    <property type="match status" value="1"/>
</dbReference>
<dbReference type="InterPro" id="IPR008936">
    <property type="entry name" value="Rho_GTPase_activation_prot"/>
</dbReference>
<dbReference type="SMART" id="SM00233">
    <property type="entry name" value="PH"/>
    <property type="match status" value="1"/>
</dbReference>
<dbReference type="SMART" id="SM00324">
    <property type="entry name" value="RhoGAP"/>
    <property type="match status" value="1"/>
</dbReference>
<dbReference type="Pfam" id="PF00620">
    <property type="entry name" value="RhoGAP"/>
    <property type="match status" value="1"/>
</dbReference>
<dbReference type="Proteomes" id="UP000492821">
    <property type="component" value="Unassembled WGS sequence"/>
</dbReference>
<evidence type="ECO:0000256" key="1">
    <source>
        <dbReference type="ARBA" id="ARBA00022468"/>
    </source>
</evidence>
<feature type="domain" description="PH" evidence="3">
    <location>
        <begin position="149"/>
        <end position="242"/>
    </location>
</feature>
<evidence type="ECO:0000259" key="3">
    <source>
        <dbReference type="PROSITE" id="PS50003"/>
    </source>
</evidence>
<dbReference type="InterPro" id="IPR047887">
    <property type="entry name" value="ARHGAP20_PH"/>
</dbReference>
<feature type="region of interest" description="Disordered" evidence="2">
    <location>
        <begin position="755"/>
        <end position="915"/>
    </location>
</feature>
<dbReference type="Pfam" id="PF22286">
    <property type="entry name" value="RHG20_PH"/>
    <property type="match status" value="1"/>
</dbReference>
<feature type="compositionally biased region" description="Polar residues" evidence="2">
    <location>
        <begin position="761"/>
        <end position="776"/>
    </location>
</feature>
<feature type="compositionally biased region" description="Low complexity" evidence="2">
    <location>
        <begin position="46"/>
        <end position="56"/>
    </location>
</feature>
<evidence type="ECO:0000256" key="2">
    <source>
        <dbReference type="SAM" id="MobiDB-lite"/>
    </source>
</evidence>
<dbReference type="PANTHER" id="PTHR23179">
    <property type="entry name" value="T-CELL ACTIVATION RHO GTPASE ACTIVATING PROTEIN-RELATED"/>
    <property type="match status" value="1"/>
</dbReference>
<organism evidence="5 6">
    <name type="scientific">Panagrellus redivivus</name>
    <name type="common">Microworm</name>
    <dbReference type="NCBI Taxonomy" id="6233"/>
    <lineage>
        <taxon>Eukaryota</taxon>
        <taxon>Metazoa</taxon>
        <taxon>Ecdysozoa</taxon>
        <taxon>Nematoda</taxon>
        <taxon>Chromadorea</taxon>
        <taxon>Rhabditida</taxon>
        <taxon>Tylenchina</taxon>
        <taxon>Panagrolaimomorpha</taxon>
        <taxon>Panagrolaimoidea</taxon>
        <taxon>Panagrolaimidae</taxon>
        <taxon>Panagrellus</taxon>
    </lineage>
</organism>
<feature type="region of interest" description="Disordered" evidence="2">
    <location>
        <begin position="581"/>
        <end position="666"/>
    </location>
</feature>
<dbReference type="PROSITE" id="PS50003">
    <property type="entry name" value="PH_DOMAIN"/>
    <property type="match status" value="1"/>
</dbReference>
<feature type="region of interest" description="Disordered" evidence="2">
    <location>
        <begin position="38"/>
        <end position="60"/>
    </location>
</feature>
<feature type="compositionally biased region" description="Low complexity" evidence="2">
    <location>
        <begin position="701"/>
        <end position="712"/>
    </location>
</feature>
<dbReference type="InterPro" id="IPR011993">
    <property type="entry name" value="PH-like_dom_sf"/>
</dbReference>
<dbReference type="InterPro" id="IPR000198">
    <property type="entry name" value="RhoGAP_dom"/>
</dbReference>
<dbReference type="WBParaSite" id="Pan_g9992.t1">
    <property type="protein sequence ID" value="Pan_g9992.t1"/>
    <property type="gene ID" value="Pan_g9992"/>
</dbReference>
<dbReference type="Gene3D" id="1.10.555.10">
    <property type="entry name" value="Rho GTPase activation protein"/>
    <property type="match status" value="1"/>
</dbReference>
<feature type="domain" description="Rho-GAP" evidence="4">
    <location>
        <begin position="387"/>
        <end position="571"/>
    </location>
</feature>
<accession>A0A7E4WDA1</accession>
<dbReference type="PANTHER" id="PTHR23179:SF3">
    <property type="entry name" value="RHO GTPASE-ACTIVATING PROTEIN 20"/>
    <property type="match status" value="1"/>
</dbReference>
<reference evidence="6" key="2">
    <citation type="submission" date="2020-10" db="UniProtKB">
        <authorList>
            <consortium name="WormBaseParasite"/>
        </authorList>
    </citation>
    <scope>IDENTIFICATION</scope>
</reference>
<evidence type="ECO:0000259" key="4">
    <source>
        <dbReference type="PROSITE" id="PS50238"/>
    </source>
</evidence>
<protein>
    <submittedName>
        <fullName evidence="6">Rho-GAP domain-containing protein</fullName>
    </submittedName>
</protein>
<sequence>MPRRRSMSATRTVASTVNFVGRIGASLRLSGKNAVKRFDSTDNTQTAPSTPAPSSSWRARLDRSKSAVCQRTHPNDSFDSTDSVLLAAGTAIETGIGLDHDAHCTAGELVEYQPSQHALLPASPRGFYATAINSAPSSCPSTPQMVRRRYMKEGATQLTSLSTFITHHRYLFLFNDLLLVSKQKGANSYKLKQKVSLDKLWLSSNNSAHSFLIGWPLCNYVAHFNSEDEKNEWYDKLSDCVRRRFKAKSTTVAVAVKIEGRQQNIRKEVLAGQSASDLLAELIRELDLAIPDPKALSSPYELVFETGTAGPLAVSTQLHGIENVYAILMDHVAQSGAKLSESQMAHLDTCPLVHCRLVLRTASTTRPNTAMTLVNQVLYFRKALSRSETKRLFGKELEGSMPPQPVLTMIDHLMIHGVDVEGIMRKSPKQATVRLLKQQLDAGQVPDFHQYNVHVTASLLKEYLRSIPGQLLLSGNYHLWMEVCESETHDRKLRLCKKLLKFLPQCHTVLLKSILRLLRRIASHEETSKMSIGSLAVCIAPSLLENPNIVDSARRVPDLAIFLIQNAPELFEGFDEDNNGALLSQRDAPSGSNAPLRLHQSTDSGLSNDDMGDLTARPSISPDSALFDSPISEGSMDEDHHVHRGPRIEEVETPESKEHTPVLSRENSEVYNFPHRYQWRSHLSADPAPGHRLTRQEAFRQVVSTQSSISSQDAEEPSRGLDDEIRVVRLPPGPMDVVPNVDQLRVSDIIISHRKKESTDSTKTLTGRDTGYSSKLSDYSTSKFSTISSSEGLGSSLSSSSSSSSACGYTRPGGNSAVKTTTVPVVLSPKSKRPLLTKSDTLGVRSPSPTTPTSASAKPLHRTRRLEAHSSLDRPPPAASTAPASPRIVHRAPLTRHLGTQGSLDRNVKHVPYRPPPRTAEEIVLDSSLEVNWSVSHIRTLFQNEDTKPAKIDTVYATLDSLKKQPVIGGN</sequence>